<organism evidence="1 2">
    <name type="scientific">Streptomyces pulveraceus</name>
    <dbReference type="NCBI Taxonomy" id="68258"/>
    <lineage>
        <taxon>Bacteria</taxon>
        <taxon>Bacillati</taxon>
        <taxon>Actinomycetota</taxon>
        <taxon>Actinomycetes</taxon>
        <taxon>Kitasatosporales</taxon>
        <taxon>Streptomycetaceae</taxon>
        <taxon>Streptomyces</taxon>
    </lineage>
</organism>
<dbReference type="EMBL" id="JBHSPU010000020">
    <property type="protein sequence ID" value="MFC5916384.1"/>
    <property type="molecule type" value="Genomic_DNA"/>
</dbReference>
<protein>
    <submittedName>
        <fullName evidence="1">Uncharacterized protein</fullName>
    </submittedName>
</protein>
<sequence>MRTPLTPLPPVVERGYRFEALRYGPATGFVPEPIDLRIMATPQEAVRAIRAQLRANHPFGLTPHELIRAHHWADQGGWVQALGALHRGEPCGFTLVLRGGQHIEWHVRPLTYVSLDARPHRPPAPCPVTLKSA</sequence>
<keyword evidence="2" id="KW-1185">Reference proteome</keyword>
<proteinExistence type="predicted"/>
<reference evidence="2" key="1">
    <citation type="journal article" date="2019" name="Int. J. Syst. Evol. Microbiol.">
        <title>The Global Catalogue of Microorganisms (GCM) 10K type strain sequencing project: providing services to taxonomists for standard genome sequencing and annotation.</title>
        <authorList>
            <consortium name="The Broad Institute Genomics Platform"/>
            <consortium name="The Broad Institute Genome Sequencing Center for Infectious Disease"/>
            <person name="Wu L."/>
            <person name="Ma J."/>
        </authorList>
    </citation>
    <scope>NUCLEOTIDE SEQUENCE [LARGE SCALE GENOMIC DNA]</scope>
    <source>
        <strain evidence="2">JCM 4147</strain>
    </source>
</reference>
<name>A0ABW1GS70_9ACTN</name>
<dbReference type="RefSeq" id="WP_344506831.1">
    <property type="nucleotide sequence ID" value="NZ_BAAATU010000001.1"/>
</dbReference>
<evidence type="ECO:0000313" key="1">
    <source>
        <dbReference type="EMBL" id="MFC5916384.1"/>
    </source>
</evidence>
<evidence type="ECO:0000313" key="2">
    <source>
        <dbReference type="Proteomes" id="UP001596200"/>
    </source>
</evidence>
<comment type="caution">
    <text evidence="1">The sequence shown here is derived from an EMBL/GenBank/DDBJ whole genome shotgun (WGS) entry which is preliminary data.</text>
</comment>
<dbReference type="Proteomes" id="UP001596200">
    <property type="component" value="Unassembled WGS sequence"/>
</dbReference>
<accession>A0ABW1GS70</accession>
<gene>
    <name evidence="1" type="ORF">ACFP1B_23590</name>
</gene>